<comment type="caution">
    <text evidence="1">The sequence shown here is derived from an EMBL/GenBank/DDBJ whole genome shotgun (WGS) entry which is preliminary data.</text>
</comment>
<dbReference type="EMBL" id="VSSQ01074335">
    <property type="protein sequence ID" value="MPN25230.1"/>
    <property type="molecule type" value="Genomic_DNA"/>
</dbReference>
<reference evidence="1" key="1">
    <citation type="submission" date="2019-08" db="EMBL/GenBank/DDBJ databases">
        <authorList>
            <person name="Kucharzyk K."/>
            <person name="Murdoch R.W."/>
            <person name="Higgins S."/>
            <person name="Loffler F."/>
        </authorList>
    </citation>
    <scope>NUCLEOTIDE SEQUENCE</scope>
</reference>
<name>A0A645GGG2_9ZZZZ</name>
<accession>A0A645GGG2</accession>
<evidence type="ECO:0000313" key="1">
    <source>
        <dbReference type="EMBL" id="MPN25230.1"/>
    </source>
</evidence>
<gene>
    <name evidence="1" type="ORF">SDC9_172637</name>
</gene>
<protein>
    <submittedName>
        <fullName evidence="1">Uncharacterized protein</fullName>
    </submittedName>
</protein>
<dbReference type="AlphaFoldDB" id="A0A645GGG2"/>
<sequence>MLKQFITPKAVSIATIILVLPTFIPHSLSIFSISASTAITSSTDSVIGILITSTPALTTAAKSCCQNSVASPFIRTTVSIPNSL</sequence>
<organism evidence="1">
    <name type="scientific">bioreactor metagenome</name>
    <dbReference type="NCBI Taxonomy" id="1076179"/>
    <lineage>
        <taxon>unclassified sequences</taxon>
        <taxon>metagenomes</taxon>
        <taxon>ecological metagenomes</taxon>
    </lineage>
</organism>
<proteinExistence type="predicted"/>